<organism evidence="2 3">
    <name type="scientific">Suillus fuscotomentosus</name>
    <dbReference type="NCBI Taxonomy" id="1912939"/>
    <lineage>
        <taxon>Eukaryota</taxon>
        <taxon>Fungi</taxon>
        <taxon>Dikarya</taxon>
        <taxon>Basidiomycota</taxon>
        <taxon>Agaricomycotina</taxon>
        <taxon>Agaricomycetes</taxon>
        <taxon>Agaricomycetidae</taxon>
        <taxon>Boletales</taxon>
        <taxon>Suillineae</taxon>
        <taxon>Suillaceae</taxon>
        <taxon>Suillus</taxon>
    </lineage>
</organism>
<proteinExistence type="predicted"/>
<dbReference type="Pfam" id="PF18758">
    <property type="entry name" value="KDZ"/>
    <property type="match status" value="1"/>
</dbReference>
<dbReference type="PANTHER" id="PTHR33096">
    <property type="entry name" value="CXC2 DOMAIN-CONTAINING PROTEIN"/>
    <property type="match status" value="1"/>
</dbReference>
<dbReference type="EMBL" id="JABBWK010000050">
    <property type="protein sequence ID" value="KAG1896975.1"/>
    <property type="molecule type" value="Genomic_DNA"/>
</dbReference>
<evidence type="ECO:0000259" key="1">
    <source>
        <dbReference type="Pfam" id="PF18803"/>
    </source>
</evidence>
<reference evidence="2" key="1">
    <citation type="journal article" date="2020" name="New Phytol.">
        <title>Comparative genomics reveals dynamic genome evolution in host specialist ectomycorrhizal fungi.</title>
        <authorList>
            <person name="Lofgren L.A."/>
            <person name="Nguyen N.H."/>
            <person name="Vilgalys R."/>
            <person name="Ruytinx J."/>
            <person name="Liao H.L."/>
            <person name="Branco S."/>
            <person name="Kuo A."/>
            <person name="LaButti K."/>
            <person name="Lipzen A."/>
            <person name="Andreopoulos W."/>
            <person name="Pangilinan J."/>
            <person name="Riley R."/>
            <person name="Hundley H."/>
            <person name="Na H."/>
            <person name="Barry K."/>
            <person name="Grigoriev I.V."/>
            <person name="Stajich J.E."/>
            <person name="Kennedy P.G."/>
        </authorList>
    </citation>
    <scope>NUCLEOTIDE SEQUENCE</scope>
    <source>
        <strain evidence="2">FC203</strain>
    </source>
</reference>
<dbReference type="InterPro" id="IPR041457">
    <property type="entry name" value="CxC2_KDZ-assoc"/>
</dbReference>
<dbReference type="InterPro" id="IPR040521">
    <property type="entry name" value="KDZ"/>
</dbReference>
<evidence type="ECO:0000313" key="2">
    <source>
        <dbReference type="EMBL" id="KAG1896975.1"/>
    </source>
</evidence>
<dbReference type="PANTHER" id="PTHR33096:SF1">
    <property type="entry name" value="CXC1-LIKE CYSTEINE CLUSTER ASSOCIATED WITH KDZ TRANSPOSASES DOMAIN-CONTAINING PROTEIN"/>
    <property type="match status" value="1"/>
</dbReference>
<dbReference type="Proteomes" id="UP001195769">
    <property type="component" value="Unassembled WGS sequence"/>
</dbReference>
<dbReference type="Pfam" id="PF18803">
    <property type="entry name" value="CxC2"/>
    <property type="match status" value="1"/>
</dbReference>
<evidence type="ECO:0000313" key="3">
    <source>
        <dbReference type="Proteomes" id="UP001195769"/>
    </source>
</evidence>
<dbReference type="AlphaFoldDB" id="A0AAD4DZW3"/>
<gene>
    <name evidence="2" type="ORF">F5891DRAFT_1165468</name>
</gene>
<keyword evidence="3" id="KW-1185">Reference proteome</keyword>
<feature type="domain" description="CxC2-like cysteine cluster KDZ transposase-associated" evidence="1">
    <location>
        <begin position="141"/>
        <end position="248"/>
    </location>
</feature>
<name>A0AAD4DZW3_9AGAM</name>
<comment type="caution">
    <text evidence="2">The sequence shown here is derived from an EMBL/GenBank/DDBJ whole genome shotgun (WGS) entry which is preliminary data.</text>
</comment>
<dbReference type="GeneID" id="64659691"/>
<dbReference type="RefSeq" id="XP_041222551.1">
    <property type="nucleotide sequence ID" value="XM_041365393.1"/>
</dbReference>
<protein>
    <recommendedName>
        <fullName evidence="1">CxC2-like cysteine cluster KDZ transposase-associated domain-containing protein</fullName>
    </recommendedName>
</protein>
<sequence length="1012" mass="115662">MSRRRSAKSSQVERTRFIPSSAANSPLLRLRTGEITTEGRTQLHTCYVPAPSLHVFDSLDTGSDAAWIPERQFFLDETLRLEGRGTPESLCCCGLAAPRFRCRDCFGTQMFCHECVLHNHTRNPLHRIDMWNDSFFQLTSLKKLGLRIQLGHTPGERCYNPRTSSGDEFIVIDVHGVHEIALDFCGCASAQIRYKQLLRARWYPATILDPRTAATFALLEHFHLLSFESKVLAYEFYHSLARRNNNAGLSDIRDRYSAFMCMVHEWRHLRQLRRAGRGHDPGGINATTTGELAVQCPACPHPGKNLPQGWEDQPLSVRWKYALFIAIDANFRLKRKAVSSDNVDPSLNSGWAYFVEEVAYKSYLADQAGVKQDRSMCVSHNAVNLADMKSSHGLAATGVGAVDCARHDMKLANGVGDLQKGEKYINMDYLVFSALLAFTVTMVNISYDIACQWHKKLWTRMEGMPSRLHIPHNSMTVRFFVPKFHLKAHIEECQRSFSFNWTKHVGRTDGEAPERGWSNINRVATSTKEMGPGLWHDTLDDHFGDWNWKKVTALAIGRTLLRKIGDAIKWKREHGEALGELEKTIEPTLILQWMREVEAWENDNSQRNPFESRFAPITQASVCLQLAELEARELQAGINVSLHTNISPSRLITSGIDLQDQQKLDRQRLKVDIANMSLHPTDNQKTNLQTRITTLQRRIDAWAHIQELYIPVVSQFHHRSSDASVSNTAVLRPETFKLWLPSELEPTAMCDERLAAHEWELRHAQALDSLNEIRSHLRLRSHMYIYKDRNVRGQATSTRAQALIDGVEVRKQASVEKYRRARNALLALSHRLDKSGWEISLPRLLDSDVQPTASDVVTNLRSKHYSMGNMERQGTGTISWIWLDSRTDNTNSENDRVQDCVRVEWCKARARVNRWSEEVDLLLEEMRRVTEFLKWQAGWWGERVNARVLESAEQEGVAAYAYRQAALRTSLVASFQHLWRDVPKSVIALSIPMDSKDVPPTIDARPRLHDDL</sequence>
<accession>A0AAD4DZW3</accession>